<evidence type="ECO:0000256" key="2">
    <source>
        <dbReference type="ARBA" id="ARBA00023235"/>
    </source>
</evidence>
<dbReference type="InterPro" id="IPR000652">
    <property type="entry name" value="Triosephosphate_isomerase"/>
</dbReference>
<dbReference type="EC" id="5.3.1.1" evidence="3"/>
<keyword evidence="3" id="KW-0963">Cytoplasm</keyword>
<name>A0A1F5ZXY8_9BACT</name>
<dbReference type="PROSITE" id="PS51440">
    <property type="entry name" value="TIM_2"/>
    <property type="match status" value="1"/>
</dbReference>
<dbReference type="GO" id="GO:0005829">
    <property type="term" value="C:cytosol"/>
    <property type="evidence" value="ECO:0007669"/>
    <property type="project" value="TreeGrafter"/>
</dbReference>
<dbReference type="InterPro" id="IPR013785">
    <property type="entry name" value="Aldolase_TIM"/>
</dbReference>
<dbReference type="EMBL" id="MFJL01000004">
    <property type="protein sequence ID" value="OGG17022.1"/>
    <property type="molecule type" value="Genomic_DNA"/>
</dbReference>
<dbReference type="InterPro" id="IPR035990">
    <property type="entry name" value="TIM_sf"/>
</dbReference>
<dbReference type="PANTHER" id="PTHR21139:SF42">
    <property type="entry name" value="TRIOSEPHOSPHATE ISOMERASE"/>
    <property type="match status" value="1"/>
</dbReference>
<evidence type="ECO:0000256" key="3">
    <source>
        <dbReference type="RuleBase" id="RU363013"/>
    </source>
</evidence>
<reference evidence="4 5" key="1">
    <citation type="journal article" date="2016" name="Nat. Commun.">
        <title>Thousands of microbial genomes shed light on interconnected biogeochemical processes in an aquifer system.</title>
        <authorList>
            <person name="Anantharaman K."/>
            <person name="Brown C.T."/>
            <person name="Hug L.A."/>
            <person name="Sharon I."/>
            <person name="Castelle C.J."/>
            <person name="Probst A.J."/>
            <person name="Thomas B.C."/>
            <person name="Singh A."/>
            <person name="Wilkins M.J."/>
            <person name="Karaoz U."/>
            <person name="Brodie E.L."/>
            <person name="Williams K.H."/>
            <person name="Hubbard S.S."/>
            <person name="Banfield J.F."/>
        </authorList>
    </citation>
    <scope>NUCLEOTIDE SEQUENCE [LARGE SCALE GENOMIC DNA]</scope>
</reference>
<accession>A0A1F5ZXY8</accession>
<protein>
    <recommendedName>
        <fullName evidence="3">Triosephosphate isomerase</fullName>
        <ecNumber evidence="3">5.3.1.1</ecNumber>
    </recommendedName>
</protein>
<sequence>MKYIVANWKSNKNEGEVNEWFDNFSKLMTNGPISSGCELILCPPAVYLSLCRNLIKKYMLPMLLGAQNISPFNVGAYTGEITASQVREFAQYSIVGHSERRKNFCEDSKMIDEKVKQAKKAGLKSILCIGGLDTPISPDVSIIAYEPINAIGTGHPEESSEAEAIAEGIKSKYGVESFLYGGSVDEKNISSYFQEEEIDGVLVGGASLDALKFYNLIHKALSTS</sequence>
<dbReference type="CDD" id="cd00311">
    <property type="entry name" value="TIM"/>
    <property type="match status" value="1"/>
</dbReference>
<gene>
    <name evidence="4" type="ORF">A3D77_03795</name>
</gene>
<evidence type="ECO:0000313" key="5">
    <source>
        <dbReference type="Proteomes" id="UP000176923"/>
    </source>
</evidence>
<dbReference type="Proteomes" id="UP000176923">
    <property type="component" value="Unassembled WGS sequence"/>
</dbReference>
<dbReference type="GO" id="GO:0019563">
    <property type="term" value="P:glycerol catabolic process"/>
    <property type="evidence" value="ECO:0007669"/>
    <property type="project" value="TreeGrafter"/>
</dbReference>
<organism evidence="4 5">
    <name type="scientific">Candidatus Gottesmanbacteria bacterium RIFCSPHIGHO2_02_FULL_39_11</name>
    <dbReference type="NCBI Taxonomy" id="1798382"/>
    <lineage>
        <taxon>Bacteria</taxon>
        <taxon>Candidatus Gottesmaniibacteriota</taxon>
    </lineage>
</organism>
<keyword evidence="2 3" id="KW-0413">Isomerase</keyword>
<dbReference type="UniPathway" id="UPA00109">
    <property type="reaction ID" value="UER00189"/>
</dbReference>
<comment type="subcellular location">
    <subcellularLocation>
        <location evidence="3">Cytoplasm</location>
    </subcellularLocation>
</comment>
<proteinExistence type="inferred from homology"/>
<dbReference type="GO" id="GO:0006094">
    <property type="term" value="P:gluconeogenesis"/>
    <property type="evidence" value="ECO:0007669"/>
    <property type="project" value="UniProtKB-UniPathway"/>
</dbReference>
<comment type="pathway">
    <text evidence="3">Carbohydrate degradation; glycolysis; D-glyceraldehyde 3-phosphate from glycerone phosphate: step 1/1.</text>
</comment>
<dbReference type="SUPFAM" id="SSF51351">
    <property type="entry name" value="Triosephosphate isomerase (TIM)"/>
    <property type="match status" value="1"/>
</dbReference>
<dbReference type="GO" id="GO:0006096">
    <property type="term" value="P:glycolytic process"/>
    <property type="evidence" value="ECO:0007669"/>
    <property type="project" value="UniProtKB-UniPathway"/>
</dbReference>
<dbReference type="GO" id="GO:0046166">
    <property type="term" value="P:glyceraldehyde-3-phosphate biosynthetic process"/>
    <property type="evidence" value="ECO:0007669"/>
    <property type="project" value="TreeGrafter"/>
</dbReference>
<evidence type="ECO:0000256" key="1">
    <source>
        <dbReference type="ARBA" id="ARBA00007422"/>
    </source>
</evidence>
<comment type="catalytic activity">
    <reaction evidence="3">
        <text>D-glyceraldehyde 3-phosphate = dihydroxyacetone phosphate</text>
        <dbReference type="Rhea" id="RHEA:18585"/>
        <dbReference type="ChEBI" id="CHEBI:57642"/>
        <dbReference type="ChEBI" id="CHEBI:59776"/>
        <dbReference type="EC" id="5.3.1.1"/>
    </reaction>
</comment>
<dbReference type="UniPathway" id="UPA00138"/>
<evidence type="ECO:0000313" key="4">
    <source>
        <dbReference type="EMBL" id="OGG17022.1"/>
    </source>
</evidence>
<comment type="subunit">
    <text evidence="3">Homodimer.</text>
</comment>
<dbReference type="AlphaFoldDB" id="A0A1F5ZXY8"/>
<comment type="similarity">
    <text evidence="1 3">Belongs to the triosephosphate isomerase family.</text>
</comment>
<dbReference type="PANTHER" id="PTHR21139">
    <property type="entry name" value="TRIOSEPHOSPHATE ISOMERASE"/>
    <property type="match status" value="1"/>
</dbReference>
<dbReference type="GO" id="GO:0004807">
    <property type="term" value="F:triose-phosphate isomerase activity"/>
    <property type="evidence" value="ECO:0007669"/>
    <property type="project" value="UniProtKB-EC"/>
</dbReference>
<keyword evidence="3" id="KW-0324">Glycolysis</keyword>
<dbReference type="Pfam" id="PF00121">
    <property type="entry name" value="TIM"/>
    <property type="match status" value="2"/>
</dbReference>
<dbReference type="STRING" id="1798382.A3D77_03795"/>
<comment type="pathway">
    <text evidence="3">Carbohydrate biosynthesis; gluconeogenesis.</text>
</comment>
<comment type="caution">
    <text evidence="4">The sequence shown here is derived from an EMBL/GenBank/DDBJ whole genome shotgun (WGS) entry which is preliminary data.</text>
</comment>
<keyword evidence="3" id="KW-0312">Gluconeogenesis</keyword>
<dbReference type="Gene3D" id="3.20.20.70">
    <property type="entry name" value="Aldolase class I"/>
    <property type="match status" value="2"/>
</dbReference>